<evidence type="ECO:0000313" key="7">
    <source>
        <dbReference type="EMBL" id="AKT40200.1"/>
    </source>
</evidence>
<dbReference type="GO" id="GO:0046872">
    <property type="term" value="F:metal ion binding"/>
    <property type="evidence" value="ECO:0007669"/>
    <property type="project" value="UniProtKB-KW"/>
</dbReference>
<dbReference type="InterPro" id="IPR008949">
    <property type="entry name" value="Isoprenoid_synthase_dom_sf"/>
</dbReference>
<sequence length="353" mass="37223">MVSKDVKADDVVATLGDVCAARGLDALTARLAALQTLLAGDLAEVEAALAVVAKNGGTPAHESARHLLELGGKRLRPICVALASHVGSGFTPAALTFAVAVEMIHNATLLHDDVVDLGDRRRGADTARVVYGNAASIFGGDWLLAEALCRVQAAGVEGVLDRMLVVVREMVTAETLQLAARGRVRTSTSEYFKIVQGKTASLFQWAMFAGGRAGGVGTRECEALESYGGMLGLAFQIVDDVLDFAGDPEATGKDLLTDLREGKMTYPLLLAVERDPGLADELEANCRGDEVSVTPEIARRIGRVMSEGGVVQDCLALATRMCRDAAQSLEILPASQARSALQDVALATPLRRK</sequence>
<evidence type="ECO:0000256" key="2">
    <source>
        <dbReference type="ARBA" id="ARBA00006706"/>
    </source>
</evidence>
<dbReference type="RefSeq" id="WP_050432169.1">
    <property type="nucleotide sequence ID" value="NZ_CP012159.1"/>
</dbReference>
<dbReference type="CDD" id="cd00685">
    <property type="entry name" value="Trans_IPPS_HT"/>
    <property type="match status" value="1"/>
</dbReference>
<dbReference type="SUPFAM" id="SSF48576">
    <property type="entry name" value="Terpenoid synthases"/>
    <property type="match status" value="1"/>
</dbReference>
<dbReference type="GO" id="GO:0008299">
    <property type="term" value="P:isoprenoid biosynthetic process"/>
    <property type="evidence" value="ECO:0007669"/>
    <property type="project" value="InterPro"/>
</dbReference>
<dbReference type="KEGG" id="ccro:CMC5_043530"/>
<gene>
    <name evidence="7" type="ORF">CMC5_043530</name>
</gene>
<dbReference type="AlphaFoldDB" id="A0A0K1EH64"/>
<dbReference type="GO" id="GO:0004659">
    <property type="term" value="F:prenyltransferase activity"/>
    <property type="evidence" value="ECO:0007669"/>
    <property type="project" value="InterPro"/>
</dbReference>
<comment type="cofactor">
    <cofactor evidence="1">
        <name>Mg(2+)</name>
        <dbReference type="ChEBI" id="CHEBI:18420"/>
    </cofactor>
</comment>
<evidence type="ECO:0000256" key="5">
    <source>
        <dbReference type="ARBA" id="ARBA00022842"/>
    </source>
</evidence>
<proteinExistence type="inferred from homology"/>
<accession>A0A0K1EH64</accession>
<dbReference type="InterPro" id="IPR033749">
    <property type="entry name" value="Polyprenyl_synt_CS"/>
</dbReference>
<dbReference type="Pfam" id="PF00348">
    <property type="entry name" value="polyprenyl_synt"/>
    <property type="match status" value="1"/>
</dbReference>
<dbReference type="SFLD" id="SFLDS00005">
    <property type="entry name" value="Isoprenoid_Synthase_Type_I"/>
    <property type="match status" value="1"/>
</dbReference>
<dbReference type="PROSITE" id="PS00444">
    <property type="entry name" value="POLYPRENYL_SYNTHASE_2"/>
    <property type="match status" value="1"/>
</dbReference>
<dbReference type="Proteomes" id="UP000067626">
    <property type="component" value="Chromosome"/>
</dbReference>
<dbReference type="STRING" id="52.CMC5_043530"/>
<evidence type="ECO:0000313" key="8">
    <source>
        <dbReference type="Proteomes" id="UP000067626"/>
    </source>
</evidence>
<keyword evidence="8" id="KW-1185">Reference proteome</keyword>
<keyword evidence="4" id="KW-0479">Metal-binding</keyword>
<dbReference type="PANTHER" id="PTHR12001:SF69">
    <property type="entry name" value="ALL TRANS-POLYPRENYL-DIPHOSPHATE SYNTHASE PDSS1"/>
    <property type="match status" value="1"/>
</dbReference>
<evidence type="ECO:0000256" key="6">
    <source>
        <dbReference type="RuleBase" id="RU004466"/>
    </source>
</evidence>
<dbReference type="EMBL" id="CP012159">
    <property type="protein sequence ID" value="AKT40200.1"/>
    <property type="molecule type" value="Genomic_DNA"/>
</dbReference>
<evidence type="ECO:0000256" key="4">
    <source>
        <dbReference type="ARBA" id="ARBA00022723"/>
    </source>
</evidence>
<keyword evidence="5" id="KW-0460">Magnesium</keyword>
<name>A0A0K1EH64_CHOCO</name>
<dbReference type="Gene3D" id="1.10.600.10">
    <property type="entry name" value="Farnesyl Diphosphate Synthase"/>
    <property type="match status" value="1"/>
</dbReference>
<evidence type="ECO:0000256" key="1">
    <source>
        <dbReference type="ARBA" id="ARBA00001946"/>
    </source>
</evidence>
<keyword evidence="3 6" id="KW-0808">Transferase</keyword>
<dbReference type="PANTHER" id="PTHR12001">
    <property type="entry name" value="GERANYLGERANYL PYROPHOSPHATE SYNTHASE"/>
    <property type="match status" value="1"/>
</dbReference>
<reference evidence="7 8" key="1">
    <citation type="submission" date="2015-07" db="EMBL/GenBank/DDBJ databases">
        <title>Genome analysis of myxobacterium Chondromyces crocatus Cm c5 reveals a high potential for natural compound synthesis and the genetic basis for the loss of fruiting body formation.</title>
        <authorList>
            <person name="Zaburannyi N."/>
            <person name="Bunk B."/>
            <person name="Maier J."/>
            <person name="Overmann J."/>
            <person name="Mueller R."/>
        </authorList>
    </citation>
    <scope>NUCLEOTIDE SEQUENCE [LARGE SCALE GENOMIC DNA]</scope>
    <source>
        <strain evidence="7 8">Cm c5</strain>
    </source>
</reference>
<dbReference type="PROSITE" id="PS00723">
    <property type="entry name" value="POLYPRENYL_SYNTHASE_1"/>
    <property type="match status" value="1"/>
</dbReference>
<protein>
    <submittedName>
        <fullName evidence="7">Octaprenyl diphosphate synthase</fullName>
    </submittedName>
</protein>
<dbReference type="InterPro" id="IPR000092">
    <property type="entry name" value="Polyprenyl_synt"/>
</dbReference>
<organism evidence="7 8">
    <name type="scientific">Chondromyces crocatus</name>
    <dbReference type="NCBI Taxonomy" id="52"/>
    <lineage>
        <taxon>Bacteria</taxon>
        <taxon>Pseudomonadati</taxon>
        <taxon>Myxococcota</taxon>
        <taxon>Polyangia</taxon>
        <taxon>Polyangiales</taxon>
        <taxon>Polyangiaceae</taxon>
        <taxon>Chondromyces</taxon>
    </lineage>
</organism>
<evidence type="ECO:0000256" key="3">
    <source>
        <dbReference type="ARBA" id="ARBA00022679"/>
    </source>
</evidence>
<dbReference type="OrthoDB" id="9805316at2"/>
<comment type="similarity">
    <text evidence="2 6">Belongs to the FPP/GGPP synthase family.</text>
</comment>